<dbReference type="Proteomes" id="UP000309038">
    <property type="component" value="Unassembled WGS sequence"/>
</dbReference>
<proteinExistence type="predicted"/>
<keyword evidence="2" id="KW-1185">Reference proteome</keyword>
<evidence type="ECO:0000313" key="1">
    <source>
        <dbReference type="EMBL" id="THH00535.1"/>
    </source>
</evidence>
<reference evidence="1 2" key="1">
    <citation type="submission" date="2019-02" db="EMBL/GenBank/DDBJ databases">
        <title>Genome sequencing of the rare red list fungi Phlebia centrifuga.</title>
        <authorList>
            <person name="Buettner E."/>
            <person name="Kellner H."/>
        </authorList>
    </citation>
    <scope>NUCLEOTIDE SEQUENCE [LARGE SCALE GENOMIC DNA]</scope>
    <source>
        <strain evidence="1 2">DSM 108282</strain>
    </source>
</reference>
<dbReference type="AlphaFoldDB" id="A0A4S4KPL9"/>
<gene>
    <name evidence="1" type="ORF">EW026_g2004</name>
</gene>
<name>A0A4S4KPL9_9APHY</name>
<dbReference type="Pfam" id="PF18759">
    <property type="entry name" value="Plavaka"/>
    <property type="match status" value="1"/>
</dbReference>
<comment type="caution">
    <text evidence="1">The sequence shown here is derived from an EMBL/GenBank/DDBJ whole genome shotgun (WGS) entry which is preliminary data.</text>
</comment>
<dbReference type="EMBL" id="SGPJ01000047">
    <property type="protein sequence ID" value="THH00535.1"/>
    <property type="molecule type" value="Genomic_DNA"/>
</dbReference>
<organism evidence="1 2">
    <name type="scientific">Hermanssonia centrifuga</name>
    <dbReference type="NCBI Taxonomy" id="98765"/>
    <lineage>
        <taxon>Eukaryota</taxon>
        <taxon>Fungi</taxon>
        <taxon>Dikarya</taxon>
        <taxon>Basidiomycota</taxon>
        <taxon>Agaricomycotina</taxon>
        <taxon>Agaricomycetes</taxon>
        <taxon>Polyporales</taxon>
        <taxon>Meruliaceae</taxon>
        <taxon>Hermanssonia</taxon>
    </lineage>
</organism>
<dbReference type="InterPro" id="IPR041078">
    <property type="entry name" value="Plavaka"/>
</dbReference>
<protein>
    <submittedName>
        <fullName evidence="1">Uncharacterized protein</fullName>
    </submittedName>
</protein>
<evidence type="ECO:0000313" key="2">
    <source>
        <dbReference type="Proteomes" id="UP000309038"/>
    </source>
</evidence>
<sequence length="102" mass="11526">MLQSPDFDGQFDYAPYQEYAASGQRRYSNVMSGDWAYRKSYQTQITQDPSTHGAMLVPIIAGADKTTVSIATGQNDFHPLYMSIGNVHNNRFQKVIALYLRV</sequence>
<accession>A0A4S4KPL9</accession>